<dbReference type="Gene3D" id="2.60.120.430">
    <property type="entry name" value="Galactose-binding lectin"/>
    <property type="match status" value="1"/>
</dbReference>
<dbReference type="InterPro" id="IPR020635">
    <property type="entry name" value="Tyr_kinase_cat_dom"/>
</dbReference>
<evidence type="ECO:0000313" key="13">
    <source>
        <dbReference type="EMBL" id="CAH9074502.1"/>
    </source>
</evidence>
<dbReference type="PROSITE" id="PS51450">
    <property type="entry name" value="LRR"/>
    <property type="match status" value="1"/>
</dbReference>
<dbReference type="FunFam" id="1.10.510.10:FF:000095">
    <property type="entry name" value="protein STRUBBELIG-RECEPTOR FAMILY 8"/>
    <property type="match status" value="1"/>
</dbReference>
<dbReference type="InterPro" id="IPR001611">
    <property type="entry name" value="Leu-rich_rpt"/>
</dbReference>
<keyword evidence="11" id="KW-0732">Signal</keyword>
<feature type="signal peptide" evidence="11">
    <location>
        <begin position="1"/>
        <end position="23"/>
    </location>
</feature>
<evidence type="ECO:0000256" key="11">
    <source>
        <dbReference type="SAM" id="SignalP"/>
    </source>
</evidence>
<dbReference type="PANTHER" id="PTHR45631:SF21">
    <property type="entry name" value="PROTEIN KINASE DOMAIN-CONTAINING PROTEIN"/>
    <property type="match status" value="1"/>
</dbReference>
<evidence type="ECO:0000256" key="8">
    <source>
        <dbReference type="ARBA" id="ARBA00047899"/>
    </source>
</evidence>
<keyword evidence="4 10" id="KW-0812">Transmembrane</keyword>
<dbReference type="InterPro" id="IPR024788">
    <property type="entry name" value="Malectin-like_Carb-bd_dom"/>
</dbReference>
<dbReference type="InterPro" id="IPR000719">
    <property type="entry name" value="Prot_kinase_dom"/>
</dbReference>
<evidence type="ECO:0000256" key="6">
    <source>
        <dbReference type="ARBA" id="ARBA00022989"/>
    </source>
</evidence>
<dbReference type="OrthoDB" id="1882297at2759"/>
<dbReference type="SUPFAM" id="SSF52058">
    <property type="entry name" value="L domain-like"/>
    <property type="match status" value="1"/>
</dbReference>
<comment type="subcellular location">
    <subcellularLocation>
        <location evidence="1">Membrane</location>
        <topology evidence="1">Single-pass membrane protein</topology>
    </subcellularLocation>
</comment>
<keyword evidence="5" id="KW-0677">Repeat</keyword>
<dbReference type="Pfam" id="PF12819">
    <property type="entry name" value="Malectin_like"/>
    <property type="match status" value="1"/>
</dbReference>
<dbReference type="Pfam" id="PF07714">
    <property type="entry name" value="PK_Tyr_Ser-Thr"/>
    <property type="match status" value="1"/>
</dbReference>
<protein>
    <recommendedName>
        <fullName evidence="2">non-specific serine/threonine protein kinase</fullName>
        <ecNumber evidence="2">2.7.11.1</ecNumber>
    </recommendedName>
</protein>
<keyword evidence="3" id="KW-0433">Leucine-rich repeat</keyword>
<evidence type="ECO:0000259" key="12">
    <source>
        <dbReference type="PROSITE" id="PS50011"/>
    </source>
</evidence>
<dbReference type="PANTHER" id="PTHR45631">
    <property type="entry name" value="OS07G0107800 PROTEIN-RELATED"/>
    <property type="match status" value="1"/>
</dbReference>
<evidence type="ECO:0000256" key="9">
    <source>
        <dbReference type="ARBA" id="ARBA00048679"/>
    </source>
</evidence>
<keyword evidence="7 10" id="KW-0472">Membrane</keyword>
<sequence length="903" mass="100598">MDSHPHSCFCLLSFALLIQFSFGDQEGFLSLSCGGTTSYVDSLNISWIPDDAYVSAGNITTADVLDGSSLPVRFFPESQARKCYRLPLDNTSVTVLVRTRFVYKNYDGLNSPPSFSVSLGRAIVRAIDLKSDDPWTEEFIWKVDQDILPLCFHSFPDSGFPVISSLELRPLPNEAYSSGLGGTLNKLLRKCYRINSGYNATLRYPVDQYDRIWEADEDFTPSHVSSGFDIQENVNGSGLNENPPPAVLQTARVLTRWRDLTYTFPLDHQGDYYIVIYFAGILPLSPTFDVLINGDVFWSNYTVKRWEVSSLVFTVTGNTSLSVSLRTIDYYPLLNGVEIYEVLDIPWETSSTTVSALEVIGQSTGLDLDWEFDPCSPITWDHLKCEGNLVTSLVLTDIDLRSIGPTFSDLLDLKYLDLHNTSLTGEIQNLGSLQHLKYLNLSFNQLTAFGSDLEDLINLQVLDLQNNSLLGIVPNDLGELKELHLLNLKNNKLQGPLPRSLDRKGLKVRKSGNLCLSFTASFCNDFSINTSIETPQVTVLTPKKHKGQKKLALILCAAGGAVFSICLILFASFLFMRQKERRYTYASRGGIDMKNLYATKVISYKEIKTATNNFKEVVGRGSFGPVYFGKLRDGKQVAVKVRYAKTQIGADSFINQASLLLQIRHQNLVSLEGFCQESKQQVLVYEYLAGGSLEDNLHGANSKKSTMSWVRRLKIAIDAAKGLDYLHNGSDPRIIHRDVRCSNILLDMDMNAKISDFGLCKKVLQADATPNVTTALKGTAGCYLDPEYYTTYQLTEKSDVYSFGVVLLELICGREPLDHSGTPDSFNLVLWAKPYLQAGAFEIVDESIKGSFDEESMKRAALIASRSVERDALRRPNIAEVLAELTEAYNIQLSYLASAGLAN</sequence>
<dbReference type="InterPro" id="IPR025875">
    <property type="entry name" value="Leu-rich_rpt_4"/>
</dbReference>
<evidence type="ECO:0000256" key="5">
    <source>
        <dbReference type="ARBA" id="ARBA00022737"/>
    </source>
</evidence>
<dbReference type="PROSITE" id="PS00109">
    <property type="entry name" value="PROTEIN_KINASE_TYR"/>
    <property type="match status" value="1"/>
</dbReference>
<dbReference type="AlphaFoldDB" id="A0A9P0YT32"/>
<dbReference type="SUPFAM" id="SSF56112">
    <property type="entry name" value="Protein kinase-like (PK-like)"/>
    <property type="match status" value="1"/>
</dbReference>
<feature type="transmembrane region" description="Helical" evidence="10">
    <location>
        <begin position="551"/>
        <end position="575"/>
    </location>
</feature>
<dbReference type="EC" id="2.7.11.1" evidence="2"/>
<dbReference type="PROSITE" id="PS50011">
    <property type="entry name" value="PROTEIN_KINASE_DOM"/>
    <property type="match status" value="1"/>
</dbReference>
<dbReference type="InterPro" id="IPR008266">
    <property type="entry name" value="Tyr_kinase_AS"/>
</dbReference>
<dbReference type="Gene3D" id="3.80.10.10">
    <property type="entry name" value="Ribonuclease Inhibitor"/>
    <property type="match status" value="1"/>
</dbReference>
<keyword evidence="6 10" id="KW-1133">Transmembrane helix</keyword>
<accession>A0A9P0YT32</accession>
<dbReference type="InterPro" id="IPR001245">
    <property type="entry name" value="Ser-Thr/Tyr_kinase_cat_dom"/>
</dbReference>
<dbReference type="InterPro" id="IPR032675">
    <property type="entry name" value="LRR_dom_sf"/>
</dbReference>
<name>A0A9P0YT32_CUSEU</name>
<dbReference type="GO" id="GO:0005524">
    <property type="term" value="F:ATP binding"/>
    <property type="evidence" value="ECO:0007669"/>
    <property type="project" value="InterPro"/>
</dbReference>
<dbReference type="Gene3D" id="3.30.200.20">
    <property type="entry name" value="Phosphorylase Kinase, domain 1"/>
    <property type="match status" value="1"/>
</dbReference>
<comment type="caution">
    <text evidence="13">The sequence shown here is derived from an EMBL/GenBank/DDBJ whole genome shotgun (WGS) entry which is preliminary data.</text>
</comment>
<organism evidence="13 14">
    <name type="scientific">Cuscuta europaea</name>
    <name type="common">European dodder</name>
    <dbReference type="NCBI Taxonomy" id="41803"/>
    <lineage>
        <taxon>Eukaryota</taxon>
        <taxon>Viridiplantae</taxon>
        <taxon>Streptophyta</taxon>
        <taxon>Embryophyta</taxon>
        <taxon>Tracheophyta</taxon>
        <taxon>Spermatophyta</taxon>
        <taxon>Magnoliopsida</taxon>
        <taxon>eudicotyledons</taxon>
        <taxon>Gunneridae</taxon>
        <taxon>Pentapetalae</taxon>
        <taxon>asterids</taxon>
        <taxon>lamiids</taxon>
        <taxon>Solanales</taxon>
        <taxon>Convolvulaceae</taxon>
        <taxon>Cuscuteae</taxon>
        <taxon>Cuscuta</taxon>
        <taxon>Cuscuta subgen. Cuscuta</taxon>
    </lineage>
</organism>
<proteinExistence type="predicted"/>
<evidence type="ECO:0000256" key="7">
    <source>
        <dbReference type="ARBA" id="ARBA00023136"/>
    </source>
</evidence>
<dbReference type="InterPro" id="IPR011009">
    <property type="entry name" value="Kinase-like_dom_sf"/>
</dbReference>
<evidence type="ECO:0000313" key="14">
    <source>
        <dbReference type="Proteomes" id="UP001152484"/>
    </source>
</evidence>
<dbReference type="EMBL" id="CAMAPE010000009">
    <property type="protein sequence ID" value="CAH9074502.1"/>
    <property type="molecule type" value="Genomic_DNA"/>
</dbReference>
<evidence type="ECO:0000256" key="2">
    <source>
        <dbReference type="ARBA" id="ARBA00012513"/>
    </source>
</evidence>
<comment type="catalytic activity">
    <reaction evidence="8">
        <text>L-threonyl-[protein] + ATP = O-phospho-L-threonyl-[protein] + ADP + H(+)</text>
        <dbReference type="Rhea" id="RHEA:46608"/>
        <dbReference type="Rhea" id="RHEA-COMP:11060"/>
        <dbReference type="Rhea" id="RHEA-COMP:11605"/>
        <dbReference type="ChEBI" id="CHEBI:15378"/>
        <dbReference type="ChEBI" id="CHEBI:30013"/>
        <dbReference type="ChEBI" id="CHEBI:30616"/>
        <dbReference type="ChEBI" id="CHEBI:61977"/>
        <dbReference type="ChEBI" id="CHEBI:456216"/>
        <dbReference type="EC" id="2.7.11.1"/>
    </reaction>
</comment>
<dbReference type="GO" id="GO:0016020">
    <property type="term" value="C:membrane"/>
    <property type="evidence" value="ECO:0007669"/>
    <property type="project" value="UniProtKB-SubCell"/>
</dbReference>
<reference evidence="13" key="1">
    <citation type="submission" date="2022-07" db="EMBL/GenBank/DDBJ databases">
        <authorList>
            <person name="Macas J."/>
            <person name="Novak P."/>
            <person name="Neumann P."/>
        </authorList>
    </citation>
    <scope>NUCLEOTIDE SEQUENCE</scope>
</reference>
<feature type="domain" description="Protein kinase" evidence="12">
    <location>
        <begin position="612"/>
        <end position="896"/>
    </location>
</feature>
<dbReference type="SMART" id="SM00219">
    <property type="entry name" value="TyrKc"/>
    <property type="match status" value="1"/>
</dbReference>
<evidence type="ECO:0000256" key="1">
    <source>
        <dbReference type="ARBA" id="ARBA00004167"/>
    </source>
</evidence>
<comment type="catalytic activity">
    <reaction evidence="9">
        <text>L-seryl-[protein] + ATP = O-phospho-L-seryl-[protein] + ADP + H(+)</text>
        <dbReference type="Rhea" id="RHEA:17989"/>
        <dbReference type="Rhea" id="RHEA-COMP:9863"/>
        <dbReference type="Rhea" id="RHEA-COMP:11604"/>
        <dbReference type="ChEBI" id="CHEBI:15378"/>
        <dbReference type="ChEBI" id="CHEBI:29999"/>
        <dbReference type="ChEBI" id="CHEBI:30616"/>
        <dbReference type="ChEBI" id="CHEBI:83421"/>
        <dbReference type="ChEBI" id="CHEBI:456216"/>
        <dbReference type="EC" id="2.7.11.1"/>
    </reaction>
</comment>
<keyword evidence="14" id="KW-1185">Reference proteome</keyword>
<dbReference type="GO" id="GO:0004713">
    <property type="term" value="F:protein tyrosine kinase activity"/>
    <property type="evidence" value="ECO:0007669"/>
    <property type="project" value="InterPro"/>
</dbReference>
<dbReference type="Pfam" id="PF12799">
    <property type="entry name" value="LRR_4"/>
    <property type="match status" value="1"/>
</dbReference>
<evidence type="ECO:0000256" key="4">
    <source>
        <dbReference type="ARBA" id="ARBA00022692"/>
    </source>
</evidence>
<dbReference type="Proteomes" id="UP001152484">
    <property type="component" value="Unassembled WGS sequence"/>
</dbReference>
<evidence type="ECO:0000256" key="3">
    <source>
        <dbReference type="ARBA" id="ARBA00022614"/>
    </source>
</evidence>
<gene>
    <name evidence="13" type="ORF">CEURO_LOCUS5176</name>
</gene>
<dbReference type="Gene3D" id="1.10.510.10">
    <property type="entry name" value="Transferase(Phosphotransferase) domain 1"/>
    <property type="match status" value="1"/>
</dbReference>
<feature type="chain" id="PRO_5040390111" description="non-specific serine/threonine protein kinase" evidence="11">
    <location>
        <begin position="24"/>
        <end position="903"/>
    </location>
</feature>
<dbReference type="Pfam" id="PF00560">
    <property type="entry name" value="LRR_1"/>
    <property type="match status" value="1"/>
</dbReference>
<evidence type="ECO:0000256" key="10">
    <source>
        <dbReference type="SAM" id="Phobius"/>
    </source>
</evidence>